<dbReference type="EMBL" id="JAESVN010000016">
    <property type="protein sequence ID" value="MBL4919272.1"/>
    <property type="molecule type" value="Genomic_DNA"/>
</dbReference>
<dbReference type="Proteomes" id="UP000648908">
    <property type="component" value="Unassembled WGS sequence"/>
</dbReference>
<name>A0A8K0VGZ2_9RHOB</name>
<accession>A0A8K0VGZ2</accession>
<gene>
    <name evidence="1" type="ORF">JL811_18810</name>
</gene>
<organism evidence="1 2">
    <name type="scientific">Szabonella alba</name>
    <dbReference type="NCBI Taxonomy" id="2804194"/>
    <lineage>
        <taxon>Bacteria</taxon>
        <taxon>Pseudomonadati</taxon>
        <taxon>Pseudomonadota</taxon>
        <taxon>Alphaproteobacteria</taxon>
        <taxon>Rhodobacterales</taxon>
        <taxon>Paracoccaceae</taxon>
        <taxon>Szabonella</taxon>
    </lineage>
</organism>
<keyword evidence="2" id="KW-1185">Reference proteome</keyword>
<sequence length="355" mass="39696">MTPQNTVETLEDLRARTGLANKFAWLMVSGMTAMCYREKGEAVLVEIWRRLLTGEQKDRFLAALDKLEIRDNPPAVTAALYHYFSNSIGGLNMQVVVESPRKAWIRYMAPWGSYPGIAALAVPPAVRRTILSTWHPRNGELLGCPRLGWVATKFVSEGHPYDEGYFYEYDHDLSPTERFRVEHVERSPEFLPEAAPKLNPDTWPEARILKGGYNYGVDYVRHVVAILYELLGVNAATDVIRAAMRLLAAQFTKDLAASTGHAGTDALSVLQMFGAIFAAFRNDVSVDGDAGRATLRLNGFNPFTDDPAPELRAAVHEFFAMAVRQQNGHLRLERAPLAADGTEIWTLTDTGEWLW</sequence>
<evidence type="ECO:0000313" key="1">
    <source>
        <dbReference type="EMBL" id="MBL4919272.1"/>
    </source>
</evidence>
<dbReference type="AlphaFoldDB" id="A0A8K0VGZ2"/>
<comment type="caution">
    <text evidence="1">The sequence shown here is derived from an EMBL/GenBank/DDBJ whole genome shotgun (WGS) entry which is preliminary data.</text>
</comment>
<protein>
    <submittedName>
        <fullName evidence="1">Uncharacterized protein</fullName>
    </submittedName>
</protein>
<evidence type="ECO:0000313" key="2">
    <source>
        <dbReference type="Proteomes" id="UP000648908"/>
    </source>
</evidence>
<proteinExistence type="predicted"/>
<dbReference type="RefSeq" id="WP_202690253.1">
    <property type="nucleotide sequence ID" value="NZ_JAESVN010000016.1"/>
</dbReference>
<reference evidence="1" key="1">
    <citation type="submission" date="2021-01" db="EMBL/GenBank/DDBJ databases">
        <title>Tabrizicola alba sp. nov. a motile alkaliphilic bacterium isolated from a soda lake.</title>
        <authorList>
            <person name="Szuroczki S."/>
            <person name="Abbaszade G."/>
            <person name="Schumann P."/>
            <person name="Toth E."/>
        </authorList>
    </citation>
    <scope>NUCLEOTIDE SEQUENCE</scope>
    <source>
        <strain evidence="1">DMG-N-6</strain>
    </source>
</reference>